<dbReference type="PROSITE" id="PS51375">
    <property type="entry name" value="PPR"/>
    <property type="match status" value="2"/>
</dbReference>
<proteinExistence type="inferred from homology"/>
<protein>
    <submittedName>
        <fullName evidence="5 6">Pentatricopeptide repeat-containing protein At2g30780-like</fullName>
    </submittedName>
</protein>
<dbReference type="GO" id="GO:0003723">
    <property type="term" value="F:RNA binding"/>
    <property type="evidence" value="ECO:0000318"/>
    <property type="project" value="GO_Central"/>
</dbReference>
<keyword evidence="2" id="KW-0677">Repeat</keyword>
<dbReference type="Gene3D" id="1.25.40.10">
    <property type="entry name" value="Tetratricopeptide repeat domain"/>
    <property type="match status" value="3"/>
</dbReference>
<dbReference type="NCBIfam" id="TIGR00756">
    <property type="entry name" value="PPR"/>
    <property type="match status" value="3"/>
</dbReference>
<dbReference type="InterPro" id="IPR044179">
    <property type="entry name" value="PPR5-like"/>
</dbReference>
<evidence type="ECO:0000313" key="5">
    <source>
        <dbReference type="RefSeq" id="XP_010256475.1"/>
    </source>
</evidence>
<organism evidence="4 6">
    <name type="scientific">Nelumbo nucifera</name>
    <name type="common">Sacred lotus</name>
    <dbReference type="NCBI Taxonomy" id="4432"/>
    <lineage>
        <taxon>Eukaryota</taxon>
        <taxon>Viridiplantae</taxon>
        <taxon>Streptophyta</taxon>
        <taxon>Embryophyta</taxon>
        <taxon>Tracheophyta</taxon>
        <taxon>Spermatophyta</taxon>
        <taxon>Magnoliopsida</taxon>
        <taxon>Proteales</taxon>
        <taxon>Nelumbonaceae</taxon>
        <taxon>Nelumbo</taxon>
    </lineage>
</organism>
<reference evidence="5 6" key="1">
    <citation type="submission" date="2025-04" db="UniProtKB">
        <authorList>
            <consortium name="RefSeq"/>
        </authorList>
    </citation>
    <scope>IDENTIFICATION</scope>
</reference>
<evidence type="ECO:0000256" key="1">
    <source>
        <dbReference type="ARBA" id="ARBA00007626"/>
    </source>
</evidence>
<dbReference type="OrthoDB" id="185373at2759"/>
<evidence type="ECO:0000313" key="6">
    <source>
        <dbReference type="RefSeq" id="XP_010256476.1"/>
    </source>
</evidence>
<dbReference type="RefSeq" id="XP_010256475.1">
    <property type="nucleotide sequence ID" value="XM_010258173.2"/>
</dbReference>
<dbReference type="RefSeq" id="XP_010256477.1">
    <property type="nucleotide sequence ID" value="XM_010258175.2"/>
</dbReference>
<dbReference type="Pfam" id="PF13041">
    <property type="entry name" value="PPR_2"/>
    <property type="match status" value="1"/>
</dbReference>
<name>A0A1U8A574_NELNU</name>
<dbReference type="GeneID" id="104596847"/>
<comment type="similarity">
    <text evidence="1">Belongs to the PPR family. P subfamily.</text>
</comment>
<accession>A0A1U8A574</accession>
<feature type="repeat" description="PPR" evidence="3">
    <location>
        <begin position="279"/>
        <end position="313"/>
    </location>
</feature>
<dbReference type="eggNOG" id="KOG4197">
    <property type="taxonomic scope" value="Eukaryota"/>
</dbReference>
<dbReference type="AlphaFoldDB" id="A0A1U8A574"/>
<dbReference type="GO" id="GO:0003729">
    <property type="term" value="F:mRNA binding"/>
    <property type="evidence" value="ECO:0007669"/>
    <property type="project" value="InterPro"/>
</dbReference>
<feature type="repeat" description="PPR" evidence="3">
    <location>
        <begin position="208"/>
        <end position="243"/>
    </location>
</feature>
<dbReference type="Pfam" id="PF13812">
    <property type="entry name" value="PPR_3"/>
    <property type="match status" value="1"/>
</dbReference>
<dbReference type="InterPro" id="IPR002885">
    <property type="entry name" value="PPR_rpt"/>
</dbReference>
<sequence length="538" mass="62094">MQRAWRISEVKVELLLLHRCSLTNPKSLINPLYRIPWTLNNRFVREFSVQKPYSCNEKISRLIALFENKPHSLGNNTITLLSEKPGSSGKIGYREILRKRVSKLAVKLVAADAEEDPKSISGNLEANEAVSLFQSYSDGDAFVELLRQLSSLPRLALEVFNWRRKQVDNGIPMVLKEYVKGITIAGRAMNVDLALELFNDAANRGIKSTCTYNALMGAYMYNGFAEKAQAVFRDLKREQNCSPSVVTYNMLISIFGRQMMVDHMETAFSEINQLDLFPNVSTYNHLIAGYVTAWMWDKMEKTFRIMKASNVKPDINTYLLMLRGYAHSGDLEKMESIYALVKDHVNKKEVPLIRTMIIAYCKSSDKDRVRKIEELMKLIQEEQYRPWLNAMLIKVYAQENLVEGMDNYIHQAFEHNTSVTTVKIMRAIIANYFKCNTADKLENFIRRAESAGWRICRSLYHSKMVMYSSLNRFEEMENVLEEMGRFNLDPSKKTFLIMYKGYMQSGHRTKVARILGMMCKHGFEIPLDPISSHFKAVE</sequence>
<dbReference type="OMA" id="PENEYRP"/>
<dbReference type="Proteomes" id="UP000189703">
    <property type="component" value="Unplaced"/>
</dbReference>
<dbReference type="PANTHER" id="PTHR47874">
    <property type="entry name" value="EXPRESSED PROTEIN"/>
    <property type="match status" value="1"/>
</dbReference>
<keyword evidence="4" id="KW-1185">Reference proteome</keyword>
<evidence type="ECO:0000256" key="2">
    <source>
        <dbReference type="ARBA" id="ARBA00022737"/>
    </source>
</evidence>
<dbReference type="InterPro" id="IPR011990">
    <property type="entry name" value="TPR-like_helical_dom_sf"/>
</dbReference>
<dbReference type="PANTHER" id="PTHR47874:SF1">
    <property type="entry name" value="OS05G0407900 PROTEIN"/>
    <property type="match status" value="1"/>
</dbReference>
<evidence type="ECO:0000313" key="4">
    <source>
        <dbReference type="Proteomes" id="UP000189703"/>
    </source>
</evidence>
<evidence type="ECO:0000313" key="7">
    <source>
        <dbReference type="RefSeq" id="XP_010256477.1"/>
    </source>
</evidence>
<evidence type="ECO:0000256" key="3">
    <source>
        <dbReference type="PROSITE-ProRule" id="PRU00708"/>
    </source>
</evidence>
<dbReference type="KEGG" id="nnu:104596847"/>
<dbReference type="RefSeq" id="XP_010256476.1">
    <property type="nucleotide sequence ID" value="XM_010258174.2"/>
</dbReference>
<gene>
    <name evidence="5 6 7" type="primary">LOC104596847</name>
</gene>